<dbReference type="PROSITE" id="PS51379">
    <property type="entry name" value="4FE4S_FER_2"/>
    <property type="match status" value="1"/>
</dbReference>
<feature type="region of interest" description="Disordered" evidence="1">
    <location>
        <begin position="102"/>
        <end position="137"/>
    </location>
</feature>
<evidence type="ECO:0000256" key="1">
    <source>
        <dbReference type="SAM" id="MobiDB-lite"/>
    </source>
</evidence>
<protein>
    <recommendedName>
        <fullName evidence="2">4Fe-4S ferredoxin-type domain-containing protein</fullName>
    </recommendedName>
</protein>
<dbReference type="InterPro" id="IPR012876">
    <property type="entry name" value="DUF1677_pln"/>
</dbReference>
<dbReference type="Pfam" id="PF07911">
    <property type="entry name" value="DUF1677"/>
    <property type="match status" value="1"/>
</dbReference>
<reference evidence="3 4" key="1">
    <citation type="journal article" date="2015" name="Proc. Natl. Acad. Sci. U.S.A.">
        <title>The resurrection genome of Boea hygrometrica: A blueprint for survival of dehydration.</title>
        <authorList>
            <person name="Xiao L."/>
            <person name="Yang G."/>
            <person name="Zhang L."/>
            <person name="Yang X."/>
            <person name="Zhao S."/>
            <person name="Ji Z."/>
            <person name="Zhou Q."/>
            <person name="Hu M."/>
            <person name="Wang Y."/>
            <person name="Chen M."/>
            <person name="Xu Y."/>
            <person name="Jin H."/>
            <person name="Xiao X."/>
            <person name="Hu G."/>
            <person name="Bao F."/>
            <person name="Hu Y."/>
            <person name="Wan P."/>
            <person name="Li L."/>
            <person name="Deng X."/>
            <person name="Kuang T."/>
            <person name="Xiang C."/>
            <person name="Zhu J.K."/>
            <person name="Oliver M.J."/>
            <person name="He Y."/>
        </authorList>
    </citation>
    <scope>NUCLEOTIDE SEQUENCE [LARGE SCALE GENOMIC DNA]</scope>
    <source>
        <strain evidence="4">cv. XS01</strain>
    </source>
</reference>
<evidence type="ECO:0000313" key="3">
    <source>
        <dbReference type="EMBL" id="KZV24909.1"/>
    </source>
</evidence>
<dbReference type="PANTHER" id="PTHR33108">
    <property type="entry name" value="OS01G0745000 PROTEIN"/>
    <property type="match status" value="1"/>
</dbReference>
<dbReference type="AlphaFoldDB" id="A0A2Z7AZQ5"/>
<sequence>METLSRTLSDISLELINQETLSLTTSKNNISPISEVEDAKCEGCGMCEECTPEGCEREMEKNGGKLEEALCAHVYTCARFNRLGRAYPVLCQAEAMREMLKKNRDKSLSPRDKSSTSQNKSGIVRSSSCIPEYYKGN</sequence>
<organism evidence="3 4">
    <name type="scientific">Dorcoceras hygrometricum</name>
    <dbReference type="NCBI Taxonomy" id="472368"/>
    <lineage>
        <taxon>Eukaryota</taxon>
        <taxon>Viridiplantae</taxon>
        <taxon>Streptophyta</taxon>
        <taxon>Embryophyta</taxon>
        <taxon>Tracheophyta</taxon>
        <taxon>Spermatophyta</taxon>
        <taxon>Magnoliopsida</taxon>
        <taxon>eudicotyledons</taxon>
        <taxon>Gunneridae</taxon>
        <taxon>Pentapetalae</taxon>
        <taxon>asterids</taxon>
        <taxon>lamiids</taxon>
        <taxon>Lamiales</taxon>
        <taxon>Gesneriaceae</taxon>
        <taxon>Didymocarpoideae</taxon>
        <taxon>Trichosporeae</taxon>
        <taxon>Loxocarpinae</taxon>
        <taxon>Dorcoceras</taxon>
    </lineage>
</organism>
<dbReference type="PANTHER" id="PTHR33108:SF51">
    <property type="entry name" value="DUF1677 FAMILY PROTEIN (DUF1677)"/>
    <property type="match status" value="1"/>
</dbReference>
<evidence type="ECO:0000259" key="2">
    <source>
        <dbReference type="PROSITE" id="PS51379"/>
    </source>
</evidence>
<feature type="domain" description="4Fe-4S ferredoxin-type" evidence="2">
    <location>
        <begin position="32"/>
        <end position="62"/>
    </location>
</feature>
<dbReference type="InterPro" id="IPR017896">
    <property type="entry name" value="4Fe4S_Fe-S-bd"/>
</dbReference>
<evidence type="ECO:0000313" key="4">
    <source>
        <dbReference type="Proteomes" id="UP000250235"/>
    </source>
</evidence>
<proteinExistence type="predicted"/>
<dbReference type="Proteomes" id="UP000250235">
    <property type="component" value="Unassembled WGS sequence"/>
</dbReference>
<gene>
    <name evidence="3" type="ORF">F511_21607</name>
</gene>
<keyword evidence="4" id="KW-1185">Reference proteome</keyword>
<feature type="compositionally biased region" description="Polar residues" evidence="1">
    <location>
        <begin position="115"/>
        <end position="129"/>
    </location>
</feature>
<dbReference type="EMBL" id="KV012495">
    <property type="protein sequence ID" value="KZV24909.1"/>
    <property type="molecule type" value="Genomic_DNA"/>
</dbReference>
<feature type="compositionally biased region" description="Basic and acidic residues" evidence="1">
    <location>
        <begin position="102"/>
        <end position="114"/>
    </location>
</feature>
<dbReference type="OrthoDB" id="673856at2759"/>
<name>A0A2Z7AZQ5_9LAMI</name>
<accession>A0A2Z7AZQ5</accession>